<dbReference type="AlphaFoldDB" id="A0A327K880"/>
<feature type="region of interest" description="Disordered" evidence="2">
    <location>
        <begin position="1"/>
        <end position="57"/>
    </location>
</feature>
<evidence type="ECO:0000259" key="3">
    <source>
        <dbReference type="Pfam" id="PF05532"/>
    </source>
</evidence>
<comment type="similarity">
    <text evidence="1">Belongs to the UPF0337 (CsbD) family.</text>
</comment>
<reference evidence="4 5" key="1">
    <citation type="submission" date="2017-07" db="EMBL/GenBank/DDBJ databases">
        <title>Draft Genome Sequences of Select Purple Nonsulfur Bacteria.</title>
        <authorList>
            <person name="Lasarre B."/>
            <person name="Mckinlay J.B."/>
        </authorList>
    </citation>
    <scope>NUCLEOTIDE SEQUENCE [LARGE SCALE GENOMIC DNA]</scope>
    <source>
        <strain evidence="4 5">DSM 11907</strain>
    </source>
</reference>
<dbReference type="OrthoDB" id="9796058at2"/>
<organism evidence="4 5">
    <name type="scientific">Rhodoplanes elegans</name>
    <dbReference type="NCBI Taxonomy" id="29408"/>
    <lineage>
        <taxon>Bacteria</taxon>
        <taxon>Pseudomonadati</taxon>
        <taxon>Pseudomonadota</taxon>
        <taxon>Alphaproteobacteria</taxon>
        <taxon>Hyphomicrobiales</taxon>
        <taxon>Nitrobacteraceae</taxon>
        <taxon>Rhodoplanes</taxon>
    </lineage>
</organism>
<feature type="compositionally biased region" description="Basic and acidic residues" evidence="2">
    <location>
        <begin position="16"/>
        <end position="40"/>
    </location>
</feature>
<proteinExistence type="inferred from homology"/>
<feature type="domain" description="CsbD-like" evidence="3">
    <location>
        <begin position="4"/>
        <end position="55"/>
    </location>
</feature>
<dbReference type="EMBL" id="NPEU01000324">
    <property type="protein sequence ID" value="RAI34116.1"/>
    <property type="molecule type" value="Genomic_DNA"/>
</dbReference>
<dbReference type="PANTHER" id="PTHR34977">
    <property type="entry name" value="UPF0337 PROTEIN YJBJ"/>
    <property type="match status" value="1"/>
</dbReference>
<evidence type="ECO:0000313" key="4">
    <source>
        <dbReference type="EMBL" id="RAI34116.1"/>
    </source>
</evidence>
<comment type="caution">
    <text evidence="4">The sequence shown here is derived from an EMBL/GenBank/DDBJ whole genome shotgun (WGS) entry which is preliminary data.</text>
</comment>
<evidence type="ECO:0000256" key="1">
    <source>
        <dbReference type="ARBA" id="ARBA00009129"/>
    </source>
</evidence>
<gene>
    <name evidence="4" type="ORF">CH338_21445</name>
</gene>
<dbReference type="InterPro" id="IPR036629">
    <property type="entry name" value="YjbJ_sf"/>
</dbReference>
<evidence type="ECO:0000256" key="2">
    <source>
        <dbReference type="SAM" id="MobiDB-lite"/>
    </source>
</evidence>
<dbReference type="SUPFAM" id="SSF69047">
    <property type="entry name" value="Hypothetical protein YjbJ"/>
    <property type="match status" value="1"/>
</dbReference>
<dbReference type="Proteomes" id="UP000248863">
    <property type="component" value="Unassembled WGS sequence"/>
</dbReference>
<name>A0A327K880_9BRAD</name>
<dbReference type="Gene3D" id="1.10.1470.10">
    <property type="entry name" value="YjbJ"/>
    <property type="match status" value="1"/>
</dbReference>
<keyword evidence="5" id="KW-1185">Reference proteome</keyword>
<dbReference type="RefSeq" id="WP_111359145.1">
    <property type="nucleotide sequence ID" value="NZ_NHSK01000031.1"/>
</dbReference>
<sequence length="57" mass="5948">MDKDRIEGSMDQAKGAVKEGAGKLTGDKKMEAEGKADKASGKLQNAVGGLKDKLRGE</sequence>
<dbReference type="InterPro" id="IPR008462">
    <property type="entry name" value="CsbD"/>
</dbReference>
<dbReference type="Pfam" id="PF05532">
    <property type="entry name" value="CsbD"/>
    <property type="match status" value="1"/>
</dbReference>
<evidence type="ECO:0000313" key="5">
    <source>
        <dbReference type="Proteomes" id="UP000248863"/>
    </source>
</evidence>
<accession>A0A327K880</accession>
<dbReference type="PANTHER" id="PTHR34977:SF1">
    <property type="entry name" value="UPF0337 PROTEIN YJBJ"/>
    <property type="match status" value="1"/>
</dbReference>
<dbReference type="InterPro" id="IPR050423">
    <property type="entry name" value="UPF0337_stress_rsp"/>
</dbReference>
<protein>
    <submittedName>
        <fullName evidence="4">CsbD family protein</fullName>
    </submittedName>
</protein>